<comment type="caution">
    <text evidence="8">The sequence shown here is derived from an EMBL/GenBank/DDBJ whole genome shotgun (WGS) entry which is preliminary data.</text>
</comment>
<evidence type="ECO:0000259" key="7">
    <source>
        <dbReference type="PROSITE" id="PS50862"/>
    </source>
</evidence>
<dbReference type="EC" id="6.1.1.11" evidence="1"/>
<name>A0ABQ7J791_9APIC</name>
<dbReference type="SUPFAM" id="SSF55681">
    <property type="entry name" value="Class II aaRS and biotin synthetases"/>
    <property type="match status" value="1"/>
</dbReference>
<gene>
    <name evidence="8" type="ORF">IE077_004602</name>
</gene>
<dbReference type="Gene3D" id="3.30.930.10">
    <property type="entry name" value="Bira Bifunctional Protein, Domain 2"/>
    <property type="match status" value="1"/>
</dbReference>
<sequence length="528" mass="58793">MPIDINLLRPEKGGDPAIVYDSETRRFRTGNAVDTTVALDKDWRRMLFNLENSRKMMHLYQKRVTALHKSGAAKQTGSSPPTEAANDLLAKFETTINSEEGHSKLLPDVDSLGFSQLSSLLAFLKKHIATLEIAVKDVTPRREEALGKIGNIVHSSVVTSADEANNKVVRKWRISDSMGPFSEPRGIAANSDGSASVPLPALVNPSVGLKSKILHHHQILAKLGGFDMKKGVEVAGHRGYFLKGYGVLLNMALLQYGLNFLVRKGYIPVQPPYFMRKEIMQETAELKDFEETLYNIPSTSHCNSATAVSGDTSTSGKAQSATDKDDLFLIATSEQPLCALHRKESIEEKALPIRYAGTSTCFRREAGSHGQDTWGVFRVHQFEKIEQFCITSPEKSWEMHEEMIAIAEEFYQSLCIPYRVVSIVSGALNDAAAKKYDLEAWFPGYNDFKELVSCSNCTDYQSRELDIHLGYKSQANAARGFVHLLNATLVASERCMCCILENYQTEEGVTVPRVLVPYVGMEFMRYVD</sequence>
<evidence type="ECO:0000256" key="6">
    <source>
        <dbReference type="ARBA" id="ARBA00031113"/>
    </source>
</evidence>
<dbReference type="NCBIfam" id="TIGR00414">
    <property type="entry name" value="serS"/>
    <property type="match status" value="1"/>
</dbReference>
<dbReference type="PIRSF" id="PIRSF001529">
    <property type="entry name" value="Ser-tRNA-synth_IIa"/>
    <property type="match status" value="1"/>
</dbReference>
<feature type="domain" description="Aminoacyl-transfer RNA synthetases class-II family profile" evidence="7">
    <location>
        <begin position="215"/>
        <end position="517"/>
    </location>
</feature>
<dbReference type="PRINTS" id="PR00981">
    <property type="entry name" value="TRNASYNTHSER"/>
</dbReference>
<dbReference type="Proteomes" id="UP000823046">
    <property type="component" value="Unassembled WGS sequence"/>
</dbReference>
<dbReference type="InterPro" id="IPR033729">
    <property type="entry name" value="SerRS_core"/>
</dbReference>
<dbReference type="PANTHER" id="PTHR11778">
    <property type="entry name" value="SERYL-TRNA SYNTHETASE"/>
    <property type="match status" value="1"/>
</dbReference>
<dbReference type="InterPro" id="IPR042103">
    <property type="entry name" value="SerRS_1_N_sf"/>
</dbReference>
<keyword evidence="3" id="KW-0547">Nucleotide-binding</keyword>
<organism evidence="8 9">
    <name type="scientific">Cardiosporidium cionae</name>
    <dbReference type="NCBI Taxonomy" id="476202"/>
    <lineage>
        <taxon>Eukaryota</taxon>
        <taxon>Sar</taxon>
        <taxon>Alveolata</taxon>
        <taxon>Apicomplexa</taxon>
        <taxon>Aconoidasida</taxon>
        <taxon>Nephromycida</taxon>
        <taxon>Cardiosporidium</taxon>
    </lineage>
</organism>
<dbReference type="InterPro" id="IPR002314">
    <property type="entry name" value="aa-tRNA-synt_IIb"/>
</dbReference>
<evidence type="ECO:0000256" key="3">
    <source>
        <dbReference type="ARBA" id="ARBA00022741"/>
    </source>
</evidence>
<evidence type="ECO:0000256" key="5">
    <source>
        <dbReference type="ARBA" id="ARBA00023146"/>
    </source>
</evidence>
<keyword evidence="5" id="KW-0030">Aminoacyl-tRNA synthetase</keyword>
<reference evidence="8 9" key="1">
    <citation type="journal article" date="2020" name="bioRxiv">
        <title>Metabolic contributions of an alphaproteobacterial endosymbiont in the apicomplexan Cardiosporidium cionae.</title>
        <authorList>
            <person name="Hunter E.S."/>
            <person name="Paight C.J."/>
            <person name="Lane C.E."/>
        </authorList>
    </citation>
    <scope>NUCLEOTIDE SEQUENCE [LARGE SCALE GENOMIC DNA]</scope>
    <source>
        <strain evidence="8">ESH_2018</strain>
    </source>
</reference>
<protein>
    <recommendedName>
        <fullName evidence="1">serine--tRNA ligase</fullName>
        <ecNumber evidence="1">6.1.1.11</ecNumber>
    </recommendedName>
    <alternativeName>
        <fullName evidence="6">Seryl-tRNA synthetase</fullName>
    </alternativeName>
</protein>
<dbReference type="PROSITE" id="PS50862">
    <property type="entry name" value="AA_TRNA_LIGASE_II"/>
    <property type="match status" value="1"/>
</dbReference>
<keyword evidence="9" id="KW-1185">Reference proteome</keyword>
<dbReference type="InterPro" id="IPR045864">
    <property type="entry name" value="aa-tRNA-synth_II/BPL/LPL"/>
</dbReference>
<proteinExistence type="predicted"/>
<dbReference type="InterPro" id="IPR002317">
    <property type="entry name" value="Ser-tRNA-ligase_type_1"/>
</dbReference>
<keyword evidence="2" id="KW-0436">Ligase</keyword>
<dbReference type="Gene3D" id="1.10.287.40">
    <property type="entry name" value="Serine-tRNA synthetase, tRNA binding domain"/>
    <property type="match status" value="1"/>
</dbReference>
<dbReference type="EMBL" id="JADAQX010000592">
    <property type="protein sequence ID" value="KAF8819813.1"/>
    <property type="molecule type" value="Genomic_DNA"/>
</dbReference>
<keyword evidence="4" id="KW-0067">ATP-binding</keyword>
<evidence type="ECO:0000256" key="2">
    <source>
        <dbReference type="ARBA" id="ARBA00022598"/>
    </source>
</evidence>
<dbReference type="CDD" id="cd00770">
    <property type="entry name" value="SerRS_core"/>
    <property type="match status" value="1"/>
</dbReference>
<evidence type="ECO:0000313" key="8">
    <source>
        <dbReference type="EMBL" id="KAF8819813.1"/>
    </source>
</evidence>
<accession>A0ABQ7J791</accession>
<dbReference type="Pfam" id="PF00587">
    <property type="entry name" value="tRNA-synt_2b"/>
    <property type="match status" value="1"/>
</dbReference>
<evidence type="ECO:0000256" key="4">
    <source>
        <dbReference type="ARBA" id="ARBA00022840"/>
    </source>
</evidence>
<evidence type="ECO:0000313" key="9">
    <source>
        <dbReference type="Proteomes" id="UP000823046"/>
    </source>
</evidence>
<evidence type="ECO:0000256" key="1">
    <source>
        <dbReference type="ARBA" id="ARBA00012840"/>
    </source>
</evidence>
<dbReference type="InterPro" id="IPR006195">
    <property type="entry name" value="aa-tRNA-synth_II"/>
</dbReference>